<feature type="compositionally biased region" description="Gly residues" evidence="1">
    <location>
        <begin position="43"/>
        <end position="54"/>
    </location>
</feature>
<keyword evidence="3" id="KW-1185">Reference proteome</keyword>
<evidence type="ECO:0000256" key="1">
    <source>
        <dbReference type="SAM" id="MobiDB-lite"/>
    </source>
</evidence>
<feature type="region of interest" description="Disordered" evidence="1">
    <location>
        <begin position="97"/>
        <end position="119"/>
    </location>
</feature>
<dbReference type="AlphaFoldDB" id="A0A811MH22"/>
<gene>
    <name evidence="2" type="ORF">NCGR_LOCUS3251</name>
</gene>
<proteinExistence type="predicted"/>
<name>A0A811MH22_9POAL</name>
<feature type="region of interest" description="Disordered" evidence="1">
    <location>
        <begin position="197"/>
        <end position="225"/>
    </location>
</feature>
<feature type="compositionally biased region" description="Low complexity" evidence="1">
    <location>
        <begin position="110"/>
        <end position="119"/>
    </location>
</feature>
<reference evidence="2" key="1">
    <citation type="submission" date="2020-10" db="EMBL/GenBank/DDBJ databases">
        <authorList>
            <person name="Han B."/>
            <person name="Lu T."/>
            <person name="Zhao Q."/>
            <person name="Huang X."/>
            <person name="Zhao Y."/>
        </authorList>
    </citation>
    <scope>NUCLEOTIDE SEQUENCE</scope>
</reference>
<accession>A0A811MH22</accession>
<dbReference type="EMBL" id="CAJGYO010000001">
    <property type="protein sequence ID" value="CAD6205420.1"/>
    <property type="molecule type" value="Genomic_DNA"/>
</dbReference>
<organism evidence="2 3">
    <name type="scientific">Miscanthus lutarioriparius</name>
    <dbReference type="NCBI Taxonomy" id="422564"/>
    <lineage>
        <taxon>Eukaryota</taxon>
        <taxon>Viridiplantae</taxon>
        <taxon>Streptophyta</taxon>
        <taxon>Embryophyta</taxon>
        <taxon>Tracheophyta</taxon>
        <taxon>Spermatophyta</taxon>
        <taxon>Magnoliopsida</taxon>
        <taxon>Liliopsida</taxon>
        <taxon>Poales</taxon>
        <taxon>Poaceae</taxon>
        <taxon>PACMAD clade</taxon>
        <taxon>Panicoideae</taxon>
        <taxon>Andropogonodae</taxon>
        <taxon>Andropogoneae</taxon>
        <taxon>Saccharinae</taxon>
        <taxon>Miscanthus</taxon>
    </lineage>
</organism>
<feature type="region of interest" description="Disordered" evidence="1">
    <location>
        <begin position="1"/>
        <end position="66"/>
    </location>
</feature>
<evidence type="ECO:0000313" key="3">
    <source>
        <dbReference type="Proteomes" id="UP000604825"/>
    </source>
</evidence>
<dbReference type="Proteomes" id="UP000604825">
    <property type="component" value="Unassembled WGS sequence"/>
</dbReference>
<sequence>MAAGTRGAGRGAQGQGDAGGLAAEGHGGQGRTRPWRLELVGRGARGQGGAGGVTADGAGRVRRRARTGARWSSAIVSLAPGHSRERRCRSDHLRLLGAPGGAARPQEVKSPAPAAAASSPPGLALVLAAAIPSSSGVLVHARLPLALELAAGKAPLGGARARARDRHPLHQSSCSRAWACPPRAPRRGEVQARLPLRRGQEEGDGGAADGGRARVGGAADGGRARVGGGLPRHELEVGAVGGVGDVVPHVLRALRRQRLPRHEVVGLRRQPLAGAAHVRRHVVDVGIGVGLLRGPR</sequence>
<evidence type="ECO:0000313" key="2">
    <source>
        <dbReference type="EMBL" id="CAD6205420.1"/>
    </source>
</evidence>
<comment type="caution">
    <text evidence="2">The sequence shown here is derived from an EMBL/GenBank/DDBJ whole genome shotgun (WGS) entry which is preliminary data.</text>
</comment>
<protein>
    <submittedName>
        <fullName evidence="2">Uncharacterized protein</fullName>
    </submittedName>
</protein>
<feature type="compositionally biased region" description="Gly residues" evidence="1">
    <location>
        <begin position="1"/>
        <end position="19"/>
    </location>
</feature>